<dbReference type="GO" id="GO:0005840">
    <property type="term" value="C:ribosome"/>
    <property type="evidence" value="ECO:0007669"/>
    <property type="project" value="UniProtKB-KW"/>
</dbReference>
<reference evidence="4 5" key="1">
    <citation type="submission" date="2018-07" db="EMBL/GenBank/DDBJ databases">
        <title>Comparative genomics of the Candidatus Parilichlamydiaceae reveals evidence of convergent evolution and genome reduction in the phylum Chlamydiae.</title>
        <authorList>
            <person name="Taylor-Brown A."/>
            <person name="Polkinghorne A."/>
        </authorList>
    </citation>
    <scope>NUCLEOTIDE SEQUENCE [LARGE SCALE GENOMIC DNA]</scope>
    <source>
        <strain evidence="4 5">Hat2</strain>
    </source>
</reference>
<evidence type="ECO:0000256" key="1">
    <source>
        <dbReference type="ARBA" id="ARBA00008760"/>
    </source>
</evidence>
<dbReference type="Proteomes" id="UP000253816">
    <property type="component" value="Unassembled WGS sequence"/>
</dbReference>
<dbReference type="Gene3D" id="2.30.170.40">
    <property type="entry name" value="Ribosomal protein L28/L24"/>
    <property type="match status" value="1"/>
</dbReference>
<comment type="caution">
    <text evidence="4">The sequence shown here is derived from an EMBL/GenBank/DDBJ whole genome shotgun (WGS) entry which is preliminary data.</text>
</comment>
<protein>
    <submittedName>
        <fullName evidence="4">LSU ribosomal protein L28p</fullName>
    </submittedName>
</protein>
<organism evidence="4 5">
    <name type="scientific">Candidatus Similichlamydia laticola</name>
    <dbReference type="NCBI Taxonomy" id="2170265"/>
    <lineage>
        <taxon>Bacteria</taxon>
        <taxon>Pseudomonadati</taxon>
        <taxon>Chlamydiota</taxon>
        <taxon>Chlamydiia</taxon>
        <taxon>Parachlamydiales</taxon>
        <taxon>Candidatus Parilichlamydiaceae</taxon>
        <taxon>Candidatus Similichlamydia</taxon>
    </lineage>
</organism>
<keyword evidence="3" id="KW-0687">Ribonucleoprotein</keyword>
<accession>A0A369KKB9</accession>
<dbReference type="InterPro" id="IPR037147">
    <property type="entry name" value="Ribosomal_bL28_sf"/>
</dbReference>
<keyword evidence="2 4" id="KW-0689">Ribosomal protein</keyword>
<sequence length="76" mass="8778">MRGIPKKKKGIGLKVAGKSRRVFKANVHRQRVWIPELGRPVLLCVSAAGLRTLEKAGSRKLLSRLRRNPNRKRRRR</sequence>
<dbReference type="SUPFAM" id="SSF143800">
    <property type="entry name" value="L28p-like"/>
    <property type="match status" value="1"/>
</dbReference>
<evidence type="ECO:0000313" key="5">
    <source>
        <dbReference type="Proteomes" id="UP000253816"/>
    </source>
</evidence>
<dbReference type="Pfam" id="PF00830">
    <property type="entry name" value="Ribosomal_L28"/>
    <property type="match status" value="1"/>
</dbReference>
<dbReference type="InterPro" id="IPR034704">
    <property type="entry name" value="Ribosomal_bL28/bL31-like_sf"/>
</dbReference>
<dbReference type="GO" id="GO:0003735">
    <property type="term" value="F:structural constituent of ribosome"/>
    <property type="evidence" value="ECO:0007669"/>
    <property type="project" value="InterPro"/>
</dbReference>
<dbReference type="InterPro" id="IPR026569">
    <property type="entry name" value="Ribosomal_bL28"/>
</dbReference>
<gene>
    <name evidence="4" type="ORF">HAT2_00449</name>
</gene>
<keyword evidence="5" id="KW-1185">Reference proteome</keyword>
<dbReference type="GO" id="GO:1990904">
    <property type="term" value="C:ribonucleoprotein complex"/>
    <property type="evidence" value="ECO:0007669"/>
    <property type="project" value="UniProtKB-KW"/>
</dbReference>
<evidence type="ECO:0000313" key="4">
    <source>
        <dbReference type="EMBL" id="RDB31446.1"/>
    </source>
</evidence>
<comment type="similarity">
    <text evidence="1">Belongs to the bacterial ribosomal protein bL28 family.</text>
</comment>
<dbReference type="EMBL" id="QQBG01000016">
    <property type="protein sequence ID" value="RDB31446.1"/>
    <property type="molecule type" value="Genomic_DNA"/>
</dbReference>
<proteinExistence type="inferred from homology"/>
<dbReference type="AlphaFoldDB" id="A0A369KKB9"/>
<evidence type="ECO:0000256" key="2">
    <source>
        <dbReference type="ARBA" id="ARBA00022980"/>
    </source>
</evidence>
<name>A0A369KKB9_9BACT</name>
<evidence type="ECO:0000256" key="3">
    <source>
        <dbReference type="ARBA" id="ARBA00023274"/>
    </source>
</evidence>